<dbReference type="InterPro" id="IPR000873">
    <property type="entry name" value="AMP-dep_synth/lig_dom"/>
</dbReference>
<dbReference type="Gene3D" id="3.40.50.980">
    <property type="match status" value="2"/>
</dbReference>
<evidence type="ECO:0000256" key="1">
    <source>
        <dbReference type="ARBA" id="ARBA00006432"/>
    </source>
</evidence>
<dbReference type="PANTHER" id="PTHR24096">
    <property type="entry name" value="LONG-CHAIN-FATTY-ACID--COA LIGASE"/>
    <property type="match status" value="1"/>
</dbReference>
<gene>
    <name evidence="4" type="ORF">ls5930a1_00107</name>
</gene>
<feature type="non-terminal residue" evidence="4">
    <location>
        <position position="1"/>
    </location>
</feature>
<sequence length="425" mass="45984">METQEVSHISPEPLPECTIVEYILSNPYQVPPDKIIKIEAEGNRQLTYKVSFCESIKDVASGIRTELPHLAEGDSAFVLSPNTFMLPSLLLGSMGRGLVPVAILSSASASEIRHALNLVAPEGPKVVFVHPSLLAIAKQVIEELSLAISPQLVLVARPPDCELELLDLDHLIKAGQKHPQPIAELRKPAKESLGAIHFSSGTTGPPKAVQTIHLQLLAATRVCISATPYLFQPDGRLLSYLPLALGYGQGTTNVLIDRFCLSNFLEAIEKHHITALAITPPVSLLLAQDPLVDEFDLSSLRDIFTAGSTTPLEVMQTVKRRLGVNVWNGLGMTETFLSICPPLSMREPNGSVGRPCPGVQVKIVNDQGSELGEEQVGELIVKSACCTTLGYLKNEMATSETLKDGWSTDMTSRLPSSKLSSFFIL</sequence>
<dbReference type="Pfam" id="PF00501">
    <property type="entry name" value="AMP-binding"/>
    <property type="match status" value="1"/>
</dbReference>
<accession>A0A0H5FSW6</accession>
<dbReference type="SUPFAM" id="SSF56801">
    <property type="entry name" value="Acetyl-CoA synthetase-like"/>
    <property type="match status" value="1"/>
</dbReference>
<feature type="domain" description="AMP-dependent synthetase/ligase" evidence="3">
    <location>
        <begin position="31"/>
        <end position="392"/>
    </location>
</feature>
<dbReference type="EMBL" id="LN868507">
    <property type="protein sequence ID" value="CRX79056.1"/>
    <property type="molecule type" value="Genomic_DNA"/>
</dbReference>
<dbReference type="Gene3D" id="2.30.38.10">
    <property type="entry name" value="Luciferase, Domain 3"/>
    <property type="match status" value="1"/>
</dbReference>
<dbReference type="GO" id="GO:0016405">
    <property type="term" value="F:CoA-ligase activity"/>
    <property type="evidence" value="ECO:0007669"/>
    <property type="project" value="TreeGrafter"/>
</dbReference>
<reference evidence="4" key="1">
    <citation type="submission" date="2015-06" db="EMBL/GenBank/DDBJ databases">
        <title>Genetic Architecture Underlying Mating-Type Determination in the Yeast Leucosporidium scottii and the Evolution of Mating Systems in Basidiomycetes.</title>
        <authorList>
            <person name="Maia T.M."/>
            <person name="Lopes S."/>
            <person name="Almeida J.M.G.C.F."/>
            <person name="Rosa L.H."/>
            <person name="Sampaio J.P."/>
            <person name="Goncalves P."/>
            <person name="Coelho M.A."/>
        </authorList>
    </citation>
    <scope>NUCLEOTIDE SEQUENCE</scope>
</reference>
<evidence type="ECO:0000259" key="3">
    <source>
        <dbReference type="Pfam" id="PF00501"/>
    </source>
</evidence>
<evidence type="ECO:0000313" key="4">
    <source>
        <dbReference type="EMBL" id="CRX79056.1"/>
    </source>
</evidence>
<proteinExistence type="inferred from homology"/>
<name>A0A0H5FSW6_9BASI</name>
<dbReference type="PANTHER" id="PTHR24096:SF149">
    <property type="entry name" value="AMP-BINDING DOMAIN-CONTAINING PROTEIN-RELATED"/>
    <property type="match status" value="1"/>
</dbReference>
<protein>
    <recommendedName>
        <fullName evidence="3">AMP-dependent synthetase/ligase domain-containing protein</fullName>
    </recommendedName>
</protein>
<dbReference type="PROSITE" id="PS00455">
    <property type="entry name" value="AMP_BINDING"/>
    <property type="match status" value="1"/>
</dbReference>
<comment type="similarity">
    <text evidence="1">Belongs to the ATP-dependent AMP-binding enzyme family.</text>
</comment>
<dbReference type="InterPro" id="IPR020845">
    <property type="entry name" value="AMP-binding_CS"/>
</dbReference>
<organism evidence="4">
    <name type="scientific">Leucosporidium scottii</name>
    <dbReference type="NCBI Taxonomy" id="5278"/>
    <lineage>
        <taxon>Eukaryota</taxon>
        <taxon>Fungi</taxon>
        <taxon>Dikarya</taxon>
        <taxon>Basidiomycota</taxon>
        <taxon>Pucciniomycotina</taxon>
        <taxon>Microbotryomycetes</taxon>
        <taxon>Leucosporidiales</taxon>
        <taxon>Leucosporidium</taxon>
    </lineage>
</organism>
<evidence type="ECO:0000256" key="2">
    <source>
        <dbReference type="ARBA" id="ARBA00022598"/>
    </source>
</evidence>
<dbReference type="AlphaFoldDB" id="A0A0H5FSW6"/>
<keyword evidence="2" id="KW-0436">Ligase</keyword>